<feature type="signal peptide" evidence="10">
    <location>
        <begin position="1"/>
        <end position="22"/>
    </location>
</feature>
<dbReference type="EMBL" id="FOSP01000008">
    <property type="protein sequence ID" value="SFK52329.1"/>
    <property type="molecule type" value="Genomic_DNA"/>
</dbReference>
<comment type="catalytic activity">
    <reaction evidence="9 10">
        <text>hydrogencarbonate + H(+) = CO2 + H2O</text>
        <dbReference type="Rhea" id="RHEA:10748"/>
        <dbReference type="ChEBI" id="CHEBI:15377"/>
        <dbReference type="ChEBI" id="CHEBI:15378"/>
        <dbReference type="ChEBI" id="CHEBI:16526"/>
        <dbReference type="ChEBI" id="CHEBI:17544"/>
        <dbReference type="EC" id="4.2.1.1"/>
    </reaction>
</comment>
<keyword evidence="8 10" id="KW-0456">Lyase</keyword>
<comment type="cofactor">
    <cofactor evidence="1 10">
        <name>Zn(2+)</name>
        <dbReference type="ChEBI" id="CHEBI:29105"/>
    </cofactor>
</comment>
<dbReference type="InterPro" id="IPR036398">
    <property type="entry name" value="CA_dom_sf"/>
</dbReference>
<keyword evidence="10" id="KW-0732">Signal</keyword>
<dbReference type="GO" id="GO:0008270">
    <property type="term" value="F:zinc ion binding"/>
    <property type="evidence" value="ECO:0007669"/>
    <property type="project" value="UniProtKB-UniRule"/>
</dbReference>
<dbReference type="Proteomes" id="UP000199533">
    <property type="component" value="Unassembled WGS sequence"/>
</dbReference>
<evidence type="ECO:0000256" key="1">
    <source>
        <dbReference type="ARBA" id="ARBA00001947"/>
    </source>
</evidence>
<dbReference type="RefSeq" id="WP_090698441.1">
    <property type="nucleotide sequence ID" value="NZ_FOSP01000008.1"/>
</dbReference>
<evidence type="ECO:0000256" key="10">
    <source>
        <dbReference type="RuleBase" id="RU367011"/>
    </source>
</evidence>
<protein>
    <recommendedName>
        <fullName evidence="5 10">Carbonic anhydrase</fullName>
        <ecNumber evidence="4 10">4.2.1.1</ecNumber>
    </recommendedName>
</protein>
<dbReference type="EC" id="4.2.1.1" evidence="4 10"/>
<dbReference type="PANTHER" id="PTHR18952:SF265">
    <property type="entry name" value="CARBONIC ANHYDRASE"/>
    <property type="match status" value="1"/>
</dbReference>
<dbReference type="PANTHER" id="PTHR18952">
    <property type="entry name" value="CARBONIC ANHYDRASE"/>
    <property type="match status" value="1"/>
</dbReference>
<keyword evidence="7 10" id="KW-0862">Zinc</keyword>
<evidence type="ECO:0000256" key="5">
    <source>
        <dbReference type="ARBA" id="ARBA00014628"/>
    </source>
</evidence>
<evidence type="ECO:0000313" key="13">
    <source>
        <dbReference type="Proteomes" id="UP000199533"/>
    </source>
</evidence>
<dbReference type="PROSITE" id="PS00162">
    <property type="entry name" value="ALPHA_CA_1"/>
    <property type="match status" value="1"/>
</dbReference>
<evidence type="ECO:0000256" key="8">
    <source>
        <dbReference type="ARBA" id="ARBA00023239"/>
    </source>
</evidence>
<dbReference type="CDD" id="cd03124">
    <property type="entry name" value="alpha_CA_prokaryotic_like"/>
    <property type="match status" value="1"/>
</dbReference>
<sequence>MKIVAFWVNLTFVAVISSYAFASPHWSHEEQEEWGTIEDVGKPLPLNYPFADCAIGIHQSPVDLSGIEFDNKINRLKPRYPADMPAFYNSGHAIQVNTSLDYAGYLVIGKERFPLIQFHFHAPSEHVIDGKAFEAELHFVHVRDDGRMAVLGILIEVGEENEMLQTILDHMPQEAGVENTASQIKVNPAKLLPLHRQHFYTYAGSLTTPPCREGINWYVSTEPITVSEAQLLQLKSFHTNNIRYPQPLNGRVIMTNDR</sequence>
<evidence type="ECO:0000256" key="7">
    <source>
        <dbReference type="ARBA" id="ARBA00022833"/>
    </source>
</evidence>
<name>A0A1I4A971_9PROT</name>
<evidence type="ECO:0000313" key="12">
    <source>
        <dbReference type="EMBL" id="SFK52329.1"/>
    </source>
</evidence>
<feature type="domain" description="Alpha-carbonic anhydrase" evidence="11">
    <location>
        <begin position="24"/>
        <end position="258"/>
    </location>
</feature>
<dbReference type="Gene3D" id="3.10.200.10">
    <property type="entry name" value="Alpha carbonic anhydrase"/>
    <property type="match status" value="1"/>
</dbReference>
<reference evidence="13" key="1">
    <citation type="submission" date="2016-10" db="EMBL/GenBank/DDBJ databases">
        <authorList>
            <person name="Varghese N."/>
            <person name="Submissions S."/>
        </authorList>
    </citation>
    <scope>NUCLEOTIDE SEQUENCE [LARGE SCALE GENOMIC DNA]</scope>
    <source>
        <strain evidence="13">Nm69</strain>
    </source>
</reference>
<organism evidence="12 13">
    <name type="scientific">Nitrosomonas aestuarii</name>
    <dbReference type="NCBI Taxonomy" id="52441"/>
    <lineage>
        <taxon>Bacteria</taxon>
        <taxon>Pseudomonadati</taxon>
        <taxon>Pseudomonadota</taxon>
        <taxon>Betaproteobacteria</taxon>
        <taxon>Nitrosomonadales</taxon>
        <taxon>Nitrosomonadaceae</taxon>
        <taxon>Nitrosomonas</taxon>
    </lineage>
</organism>
<evidence type="ECO:0000256" key="9">
    <source>
        <dbReference type="ARBA" id="ARBA00048348"/>
    </source>
</evidence>
<dbReference type="GO" id="GO:0004089">
    <property type="term" value="F:carbonate dehydratase activity"/>
    <property type="evidence" value="ECO:0007669"/>
    <property type="project" value="UniProtKB-UniRule"/>
</dbReference>
<dbReference type="STRING" id="52441.SAMN05216302_100863"/>
<evidence type="ECO:0000256" key="6">
    <source>
        <dbReference type="ARBA" id="ARBA00022723"/>
    </source>
</evidence>
<dbReference type="PROSITE" id="PS51144">
    <property type="entry name" value="ALPHA_CA_2"/>
    <property type="match status" value="1"/>
</dbReference>
<comment type="function">
    <text evidence="2 10">Reversible hydration of carbon dioxide.</text>
</comment>
<keyword evidence="13" id="KW-1185">Reference proteome</keyword>
<dbReference type="Pfam" id="PF00194">
    <property type="entry name" value="Carb_anhydrase"/>
    <property type="match status" value="1"/>
</dbReference>
<dbReference type="InterPro" id="IPR001148">
    <property type="entry name" value="CA_dom"/>
</dbReference>
<comment type="similarity">
    <text evidence="3 10">Belongs to the alpha-carbonic anhydrase family.</text>
</comment>
<proteinExistence type="inferred from homology"/>
<dbReference type="AlphaFoldDB" id="A0A1I4A971"/>
<accession>A0A1I4A971</accession>
<keyword evidence="6 10" id="KW-0479">Metal-binding</keyword>
<evidence type="ECO:0000259" key="11">
    <source>
        <dbReference type="PROSITE" id="PS51144"/>
    </source>
</evidence>
<dbReference type="SUPFAM" id="SSF51069">
    <property type="entry name" value="Carbonic anhydrase"/>
    <property type="match status" value="1"/>
</dbReference>
<feature type="chain" id="PRO_5025094758" description="Carbonic anhydrase" evidence="10">
    <location>
        <begin position="23"/>
        <end position="258"/>
    </location>
</feature>
<dbReference type="InterPro" id="IPR041891">
    <property type="entry name" value="Alpha_CA_prokaryot-like"/>
</dbReference>
<dbReference type="InterPro" id="IPR023561">
    <property type="entry name" value="Carbonic_anhydrase_a-class"/>
</dbReference>
<dbReference type="SMART" id="SM01057">
    <property type="entry name" value="Carb_anhydrase"/>
    <property type="match status" value="1"/>
</dbReference>
<evidence type="ECO:0000256" key="3">
    <source>
        <dbReference type="ARBA" id="ARBA00010718"/>
    </source>
</evidence>
<evidence type="ECO:0000256" key="2">
    <source>
        <dbReference type="ARBA" id="ARBA00002904"/>
    </source>
</evidence>
<gene>
    <name evidence="12" type="ORF">SAMN05216302_100863</name>
</gene>
<dbReference type="OrthoDB" id="5327615at2"/>
<dbReference type="InterPro" id="IPR018338">
    <property type="entry name" value="Carbonic_anhydrase_a-class_CS"/>
</dbReference>
<evidence type="ECO:0000256" key="4">
    <source>
        <dbReference type="ARBA" id="ARBA00012925"/>
    </source>
</evidence>